<evidence type="ECO:0000313" key="5">
    <source>
        <dbReference type="Proteomes" id="UP000885148"/>
    </source>
</evidence>
<evidence type="ECO:0000313" key="6">
    <source>
        <dbReference type="Proteomes" id="UP001164536"/>
    </source>
</evidence>
<dbReference type="AlphaFoldDB" id="A0A9P0XZM7"/>
<evidence type="ECO:0000313" key="1">
    <source>
        <dbReference type="EMBL" id="HBH7044360.1"/>
    </source>
</evidence>
<organism evidence="1 5">
    <name type="scientific">Citrobacter freundii</name>
    <dbReference type="NCBI Taxonomy" id="546"/>
    <lineage>
        <taxon>Bacteria</taxon>
        <taxon>Pseudomonadati</taxon>
        <taxon>Pseudomonadota</taxon>
        <taxon>Gammaproteobacteria</taxon>
        <taxon>Enterobacterales</taxon>
        <taxon>Enterobacteriaceae</taxon>
        <taxon>Citrobacter</taxon>
        <taxon>Citrobacter freundii complex</taxon>
    </lineage>
</organism>
<proteinExistence type="predicted"/>
<dbReference type="Proteomes" id="UP001164536">
    <property type="component" value="Chromosome"/>
</dbReference>
<evidence type="ECO:0000313" key="4">
    <source>
        <dbReference type="Proteomes" id="UP000215827"/>
    </source>
</evidence>
<dbReference type="RefSeq" id="WP_003841881.1">
    <property type="nucleotide sequence ID" value="NZ_AP028314.1"/>
</dbReference>
<dbReference type="Pfam" id="PF12261">
    <property type="entry name" value="T_hemolysin"/>
    <property type="match status" value="1"/>
</dbReference>
<dbReference type="Proteomes" id="UP000215827">
    <property type="component" value="Unassembled WGS sequence"/>
</dbReference>
<dbReference type="EMBL" id="DAESCB010000022">
    <property type="protein sequence ID" value="HBH7044360.1"/>
    <property type="molecule type" value="Genomic_DNA"/>
</dbReference>
<protein>
    <submittedName>
        <fullName evidence="1">Thermostable hemolysin</fullName>
    </submittedName>
</protein>
<keyword evidence="6" id="KW-1185">Reference proteome</keyword>
<gene>
    <name evidence="2" type="ORF">B9P89_16705</name>
    <name evidence="1" type="ORF">KV121_004491</name>
    <name evidence="3" type="ORF">O4000_14395</name>
</gene>
<name>A0A9P0XZM7_CITFR</name>
<reference evidence="1" key="2">
    <citation type="journal article" date="2018" name="Genome Biol.">
        <title>SKESA: strategic k-mer extension for scrupulous assemblies.</title>
        <authorList>
            <person name="Souvorov A."/>
            <person name="Agarwala R."/>
            <person name="Lipman D.J."/>
        </authorList>
    </citation>
    <scope>NUCLEOTIDE SEQUENCE</scope>
    <source>
        <strain evidence="1">91871</strain>
    </source>
</reference>
<dbReference type="OrthoDB" id="7432757at2"/>
<evidence type="ECO:0000313" key="3">
    <source>
        <dbReference type="EMBL" id="WAZ55502.1"/>
    </source>
</evidence>
<dbReference type="Proteomes" id="UP000885148">
    <property type="component" value="Unassembled WGS sequence"/>
</dbReference>
<dbReference type="EMBL" id="CP114564">
    <property type="protein sequence ID" value="WAZ55502.1"/>
    <property type="molecule type" value="Genomic_DNA"/>
</dbReference>
<reference evidence="2 4" key="1">
    <citation type="submission" date="2017-04" db="EMBL/GenBank/DDBJ databases">
        <title>Emergence of KPC-2-producing Citrobacter isolates from sediments of a Chinese river.</title>
        <authorList>
            <person name="Zheng B."/>
        </authorList>
    </citation>
    <scope>NUCLEOTIDE SEQUENCE [LARGE SCALE GENOMIC DNA]</scope>
    <source>
        <strain evidence="2 4">C191</strain>
    </source>
</reference>
<reference evidence="1" key="3">
    <citation type="submission" date="2021-07" db="EMBL/GenBank/DDBJ databases">
        <authorList>
            <consortium name="NCBI Pathogen Detection Project"/>
        </authorList>
    </citation>
    <scope>NUCLEOTIDE SEQUENCE</scope>
    <source>
        <strain evidence="1">91871</strain>
    </source>
</reference>
<dbReference type="InterPro" id="IPR022050">
    <property type="entry name" value="T_hemolysin"/>
</dbReference>
<evidence type="ECO:0000313" key="2">
    <source>
        <dbReference type="EMBL" id="OYR02403.1"/>
    </source>
</evidence>
<sequence length="218" mass="24289">MRILSPYTLRWLPGEREQNDISEFIRESYSQFYHASLPRCMPWLLGMFDANGELKAACGVQPASMGKIYLEHYLDVPVEVVLSARLSHPVSRDSIVEIGNFAASDGASARIMYAALCLLLNQYCYSWIVFTGTKKIRNTFFRLNLQPVTLMPADSTRLGEAAREWGSYYEHDPQIMAGELHGGQTTLSQTSLLLGMFADPPSAPWITPSGGSYASEHA</sequence>
<dbReference type="EMBL" id="NEFA01000019">
    <property type="protein sequence ID" value="OYR02403.1"/>
    <property type="molecule type" value="Genomic_DNA"/>
</dbReference>
<accession>A0A9P0XZM7</accession>
<reference evidence="3" key="4">
    <citation type="submission" date="2022-12" db="EMBL/GenBank/DDBJ databases">
        <title>2953647.</title>
        <authorList>
            <person name="Hergert J."/>
            <person name="Casey R."/>
            <person name="Wagner J."/>
            <person name="Young E.L."/>
            <person name="Oakeson K.F."/>
        </authorList>
    </citation>
    <scope>NUCLEOTIDE SEQUENCE</scope>
    <source>
        <strain evidence="3">2953647</strain>
    </source>
</reference>